<dbReference type="GO" id="GO:0005524">
    <property type="term" value="F:ATP binding"/>
    <property type="evidence" value="ECO:0007669"/>
    <property type="project" value="UniProtKB-KW"/>
</dbReference>
<dbReference type="PANTHER" id="PTHR42749:SF1">
    <property type="entry name" value="CELL SHAPE-DETERMINING PROTEIN MREB"/>
    <property type="match status" value="1"/>
</dbReference>
<comment type="subunit">
    <text evidence="6">Forms polymers.</text>
</comment>
<dbReference type="InterPro" id="IPR043129">
    <property type="entry name" value="ATPase_NBD"/>
</dbReference>
<comment type="function">
    <text evidence="6">Forms membrane-associated dynamic filaments that are essential for cell shape determination. Acts by regulating cell wall synthesis and cell elongation, and thus cell shape. A feedback loop between cell geometry and MreB localization may maintain elongated cell shape by targeting cell wall growth to regions of negative cell wall curvature.</text>
</comment>
<comment type="caution">
    <text evidence="7">The sequence shown here is derived from an EMBL/GenBank/DDBJ whole genome shotgun (WGS) entry which is preliminary data.</text>
</comment>
<dbReference type="SMART" id="SM00268">
    <property type="entry name" value="ACTIN"/>
    <property type="match status" value="1"/>
</dbReference>
<dbReference type="InterPro" id="IPR056546">
    <property type="entry name" value="MreB_MamK-like"/>
</dbReference>
<evidence type="ECO:0000313" key="8">
    <source>
        <dbReference type="Proteomes" id="UP000051124"/>
    </source>
</evidence>
<dbReference type="NCBIfam" id="NF010539">
    <property type="entry name" value="PRK13927.1"/>
    <property type="match status" value="1"/>
</dbReference>
<evidence type="ECO:0000256" key="4">
    <source>
        <dbReference type="ARBA" id="ARBA00022960"/>
    </source>
</evidence>
<evidence type="ECO:0000313" key="7">
    <source>
        <dbReference type="EMBL" id="KPJ50748.1"/>
    </source>
</evidence>
<feature type="binding site" evidence="6">
    <location>
        <begin position="296"/>
        <end position="299"/>
    </location>
    <ligand>
        <name>ATP</name>
        <dbReference type="ChEBI" id="CHEBI:30616"/>
    </ligand>
</feature>
<evidence type="ECO:0000256" key="2">
    <source>
        <dbReference type="ARBA" id="ARBA00022741"/>
    </source>
</evidence>
<dbReference type="Proteomes" id="UP000051124">
    <property type="component" value="Unassembled WGS sequence"/>
</dbReference>
<comment type="similarity">
    <text evidence="5 6">Belongs to the FtsA/MreB family.</text>
</comment>
<dbReference type="SUPFAM" id="SSF53067">
    <property type="entry name" value="Actin-like ATPase domain"/>
    <property type="match status" value="2"/>
</dbReference>
<evidence type="ECO:0000256" key="3">
    <source>
        <dbReference type="ARBA" id="ARBA00022840"/>
    </source>
</evidence>
<evidence type="ECO:0000256" key="6">
    <source>
        <dbReference type="HAMAP-Rule" id="MF_02207"/>
    </source>
</evidence>
<dbReference type="HAMAP" id="MF_02207">
    <property type="entry name" value="MreB"/>
    <property type="match status" value="1"/>
</dbReference>
<dbReference type="InterPro" id="IPR004000">
    <property type="entry name" value="Actin"/>
</dbReference>
<keyword evidence="3 6" id="KW-0067">ATP-binding</keyword>
<dbReference type="Gene3D" id="3.30.420.40">
    <property type="match status" value="3"/>
</dbReference>
<dbReference type="CDD" id="cd10225">
    <property type="entry name" value="ASKHA_NBD_MreB-like"/>
    <property type="match status" value="1"/>
</dbReference>
<dbReference type="PANTHER" id="PTHR42749">
    <property type="entry name" value="CELL SHAPE-DETERMINING PROTEIN MREB"/>
    <property type="match status" value="1"/>
</dbReference>
<gene>
    <name evidence="6" type="primary">mreB</name>
    <name evidence="7" type="ORF">AMJ40_01965</name>
</gene>
<sequence>MRLGFLRSYFSGFVTSDIAIDLGTATTLIYVKGKGIVLNEPSVVALDKRDGIPVAIGAEAKVMLGRTPDTMAAVRPMKDGVIADFEIVEEMLKGFIDKVQKKRTLVRPRIVVSVPSGITAVEMRAVRDSVEHAGAREVYLVAEPIAAAVGIGLAVEDPTGNMVIDIGGGTTEIAVIALSGIVSNSSIRIAGDEMDEAIIQYIKKKYNLLIGEQTAERVKIQIGSAYPLASEERMDVKGIDLVNGIPKVITVTSEEIREALSETLGMIVEALRLALEKTPPELASDILDNGVVMSGGGALLRGLDRLFQEDTDLPVRVVDNPIECVVYGTGRILDDLSRYEKLLITLKRE</sequence>
<keyword evidence="2 6" id="KW-0547">Nucleotide-binding</keyword>
<proteinExistence type="inferred from homology"/>
<organism evidence="7 8">
    <name type="scientific">candidate division TA06 bacterium DG_26</name>
    <dbReference type="NCBI Taxonomy" id="1703771"/>
    <lineage>
        <taxon>Bacteria</taxon>
        <taxon>Bacteria division TA06</taxon>
    </lineage>
</organism>
<evidence type="ECO:0000256" key="1">
    <source>
        <dbReference type="ARBA" id="ARBA00022490"/>
    </source>
</evidence>
<evidence type="ECO:0000256" key="5">
    <source>
        <dbReference type="ARBA" id="ARBA00023458"/>
    </source>
</evidence>
<dbReference type="PRINTS" id="PR01652">
    <property type="entry name" value="SHAPEPROTEIN"/>
</dbReference>
<dbReference type="PATRIC" id="fig|1703771.3.peg.212"/>
<feature type="binding site" evidence="6">
    <location>
        <begin position="216"/>
        <end position="219"/>
    </location>
    <ligand>
        <name>ATP</name>
        <dbReference type="ChEBI" id="CHEBI:30616"/>
    </ligand>
</feature>
<protein>
    <recommendedName>
        <fullName evidence="6">Cell shape-determining protein MreB</fullName>
    </recommendedName>
</protein>
<dbReference type="GO" id="GO:0008360">
    <property type="term" value="P:regulation of cell shape"/>
    <property type="evidence" value="ECO:0007669"/>
    <property type="project" value="UniProtKB-UniRule"/>
</dbReference>
<dbReference type="Pfam" id="PF06723">
    <property type="entry name" value="MreB_Mbl"/>
    <property type="match status" value="1"/>
</dbReference>
<reference evidence="7 8" key="1">
    <citation type="journal article" date="2015" name="Microbiome">
        <title>Genomic resolution of linkages in carbon, nitrogen, and sulfur cycling among widespread estuary sediment bacteria.</title>
        <authorList>
            <person name="Baker B.J."/>
            <person name="Lazar C.S."/>
            <person name="Teske A.P."/>
            <person name="Dick G.J."/>
        </authorList>
    </citation>
    <scope>NUCLEOTIDE SEQUENCE [LARGE SCALE GENOMIC DNA]</scope>
    <source>
        <strain evidence="7">DG_26</strain>
    </source>
</reference>
<dbReference type="EMBL" id="LIZT01000013">
    <property type="protein sequence ID" value="KPJ50748.1"/>
    <property type="molecule type" value="Genomic_DNA"/>
</dbReference>
<name>A0A0S7WMC2_UNCT6</name>
<accession>A0A0S7WMC2</accession>
<dbReference type="AlphaFoldDB" id="A0A0S7WMC2"/>
<dbReference type="InterPro" id="IPR004753">
    <property type="entry name" value="MreB"/>
</dbReference>
<comment type="subcellular location">
    <subcellularLocation>
        <location evidence="6">Cytoplasm</location>
    </subcellularLocation>
    <text evidence="6">Membrane-associated.</text>
</comment>
<comment type="caution">
    <text evidence="6">Lacks conserved residue(s) required for the propagation of feature annotation.</text>
</comment>
<keyword evidence="1 6" id="KW-0963">Cytoplasm</keyword>
<keyword evidence="4 6" id="KW-0133">Cell shape</keyword>
<dbReference type="NCBIfam" id="TIGR00904">
    <property type="entry name" value="mreB"/>
    <property type="match status" value="1"/>
</dbReference>
<dbReference type="GO" id="GO:0005737">
    <property type="term" value="C:cytoplasm"/>
    <property type="evidence" value="ECO:0007669"/>
    <property type="project" value="UniProtKB-SubCell"/>
</dbReference>
<feature type="binding site" evidence="6">
    <location>
        <begin position="168"/>
        <end position="170"/>
    </location>
    <ligand>
        <name>ATP</name>
        <dbReference type="ChEBI" id="CHEBI:30616"/>
    </ligand>
</feature>
<dbReference type="GO" id="GO:0000902">
    <property type="term" value="P:cell morphogenesis"/>
    <property type="evidence" value="ECO:0007669"/>
    <property type="project" value="InterPro"/>
</dbReference>